<feature type="compositionally biased region" description="Polar residues" evidence="1">
    <location>
        <begin position="62"/>
        <end position="90"/>
    </location>
</feature>
<reference evidence="2" key="1">
    <citation type="journal article" date="2020" name="Stud. Mycol.">
        <title>101 Dothideomycetes genomes: a test case for predicting lifestyles and emergence of pathogens.</title>
        <authorList>
            <person name="Haridas S."/>
            <person name="Albert R."/>
            <person name="Binder M."/>
            <person name="Bloem J."/>
            <person name="Labutti K."/>
            <person name="Salamov A."/>
            <person name="Andreopoulos B."/>
            <person name="Baker S."/>
            <person name="Barry K."/>
            <person name="Bills G."/>
            <person name="Bluhm B."/>
            <person name="Cannon C."/>
            <person name="Castanera R."/>
            <person name="Culley D."/>
            <person name="Daum C."/>
            <person name="Ezra D."/>
            <person name="Gonzalez J."/>
            <person name="Henrissat B."/>
            <person name="Kuo A."/>
            <person name="Liang C."/>
            <person name="Lipzen A."/>
            <person name="Lutzoni F."/>
            <person name="Magnuson J."/>
            <person name="Mondo S."/>
            <person name="Nolan M."/>
            <person name="Ohm R."/>
            <person name="Pangilinan J."/>
            <person name="Park H.-J."/>
            <person name="Ramirez L."/>
            <person name="Alfaro M."/>
            <person name="Sun H."/>
            <person name="Tritt A."/>
            <person name="Yoshinaga Y."/>
            <person name="Zwiers L.-H."/>
            <person name="Turgeon B."/>
            <person name="Goodwin S."/>
            <person name="Spatafora J."/>
            <person name="Crous P."/>
            <person name="Grigoriev I."/>
        </authorList>
    </citation>
    <scope>NUCLEOTIDE SEQUENCE</scope>
    <source>
        <strain evidence="2">CBS 107.79</strain>
    </source>
</reference>
<dbReference type="Proteomes" id="UP000800036">
    <property type="component" value="Unassembled WGS sequence"/>
</dbReference>
<keyword evidence="3" id="KW-1185">Reference proteome</keyword>
<evidence type="ECO:0000313" key="3">
    <source>
        <dbReference type="Proteomes" id="UP000800036"/>
    </source>
</evidence>
<feature type="region of interest" description="Disordered" evidence="1">
    <location>
        <begin position="62"/>
        <end position="94"/>
    </location>
</feature>
<evidence type="ECO:0000313" key="2">
    <source>
        <dbReference type="EMBL" id="KAF1966720.1"/>
    </source>
</evidence>
<dbReference type="AlphaFoldDB" id="A0A6A5UQL8"/>
<organism evidence="2 3">
    <name type="scientific">Bimuria novae-zelandiae CBS 107.79</name>
    <dbReference type="NCBI Taxonomy" id="1447943"/>
    <lineage>
        <taxon>Eukaryota</taxon>
        <taxon>Fungi</taxon>
        <taxon>Dikarya</taxon>
        <taxon>Ascomycota</taxon>
        <taxon>Pezizomycotina</taxon>
        <taxon>Dothideomycetes</taxon>
        <taxon>Pleosporomycetidae</taxon>
        <taxon>Pleosporales</taxon>
        <taxon>Massarineae</taxon>
        <taxon>Didymosphaeriaceae</taxon>
        <taxon>Bimuria</taxon>
    </lineage>
</organism>
<protein>
    <submittedName>
        <fullName evidence="2">Uncharacterized protein</fullName>
    </submittedName>
</protein>
<gene>
    <name evidence="2" type="ORF">BU23DRAFT_313264</name>
</gene>
<accession>A0A6A5UQL8</accession>
<evidence type="ECO:0000256" key="1">
    <source>
        <dbReference type="SAM" id="MobiDB-lite"/>
    </source>
</evidence>
<name>A0A6A5UQL8_9PLEO</name>
<proteinExistence type="predicted"/>
<sequence>MRLMSFTMFLEPTLFRKRVQMRNSDGWRWHSARLRSITTFSLSRARFTWYNGYPIAIQNGRQTTQRAGHHGTCTTNNDNSSATTRSTAQPVSPPLRSSLLASWCGNHYAEARTASGTNYTRSVHDADFGRARSPARRPCSG</sequence>
<dbReference type="EMBL" id="ML976742">
    <property type="protein sequence ID" value="KAF1966720.1"/>
    <property type="molecule type" value="Genomic_DNA"/>
</dbReference>